<feature type="transmembrane region" description="Helical" evidence="2">
    <location>
        <begin position="111"/>
        <end position="129"/>
    </location>
</feature>
<dbReference type="RefSeq" id="WP_370718535.1">
    <property type="nucleotide sequence ID" value="NZ_JBGGTQ010000004.1"/>
</dbReference>
<feature type="transmembrane region" description="Helical" evidence="2">
    <location>
        <begin position="230"/>
        <end position="259"/>
    </location>
</feature>
<keyword evidence="2" id="KW-0812">Transmembrane</keyword>
<gene>
    <name evidence="3" type="ORF">AB2L28_09590</name>
</gene>
<feature type="transmembrane region" description="Helical" evidence="2">
    <location>
        <begin position="57"/>
        <end position="74"/>
    </location>
</feature>
<protein>
    <recommendedName>
        <fullName evidence="5">O-antigen ligase</fullName>
    </recommendedName>
</protein>
<comment type="caution">
    <text evidence="3">The sequence shown here is derived from an EMBL/GenBank/DDBJ whole genome shotgun (WGS) entry which is preliminary data.</text>
</comment>
<keyword evidence="2" id="KW-0472">Membrane</keyword>
<evidence type="ECO:0008006" key="5">
    <source>
        <dbReference type="Google" id="ProtNLM"/>
    </source>
</evidence>
<feature type="region of interest" description="Disordered" evidence="1">
    <location>
        <begin position="430"/>
        <end position="469"/>
    </location>
</feature>
<keyword evidence="4" id="KW-1185">Reference proteome</keyword>
<feature type="transmembrane region" description="Helical" evidence="2">
    <location>
        <begin position="204"/>
        <end position="224"/>
    </location>
</feature>
<accession>A0ABV4I1D7</accession>
<feature type="transmembrane region" description="Helical" evidence="2">
    <location>
        <begin position="86"/>
        <end position="105"/>
    </location>
</feature>
<proteinExistence type="predicted"/>
<feature type="transmembrane region" description="Helical" evidence="2">
    <location>
        <begin position="141"/>
        <end position="160"/>
    </location>
</feature>
<feature type="transmembrane region" description="Helical" evidence="2">
    <location>
        <begin position="409"/>
        <end position="424"/>
    </location>
</feature>
<feature type="compositionally biased region" description="Low complexity" evidence="1">
    <location>
        <begin position="448"/>
        <end position="461"/>
    </location>
</feature>
<reference evidence="3 4" key="1">
    <citation type="submission" date="2024-07" db="EMBL/GenBank/DDBJ databases">
        <authorList>
            <person name="Thanompreechachai J."/>
            <person name="Duangmal K."/>
        </authorList>
    </citation>
    <scope>NUCLEOTIDE SEQUENCE [LARGE SCALE GENOMIC DNA]</scope>
    <source>
        <strain evidence="3 4">TBRC 1896</strain>
    </source>
</reference>
<evidence type="ECO:0000256" key="1">
    <source>
        <dbReference type="SAM" id="MobiDB-lite"/>
    </source>
</evidence>
<feature type="compositionally biased region" description="Low complexity" evidence="1">
    <location>
        <begin position="1"/>
        <end position="10"/>
    </location>
</feature>
<feature type="region of interest" description="Disordered" evidence="1">
    <location>
        <begin position="1"/>
        <end position="27"/>
    </location>
</feature>
<evidence type="ECO:0000256" key="2">
    <source>
        <dbReference type="SAM" id="Phobius"/>
    </source>
</evidence>
<dbReference type="EMBL" id="JBGGTQ010000004">
    <property type="protein sequence ID" value="MEZ0492487.1"/>
    <property type="molecule type" value="Genomic_DNA"/>
</dbReference>
<feature type="transmembrane region" description="Helical" evidence="2">
    <location>
        <begin position="271"/>
        <end position="292"/>
    </location>
</feature>
<keyword evidence="2" id="KW-1133">Transmembrane helix</keyword>
<organism evidence="3 4">
    <name type="scientific">Kineococcus mangrovi</name>
    <dbReference type="NCBI Taxonomy" id="1660183"/>
    <lineage>
        <taxon>Bacteria</taxon>
        <taxon>Bacillati</taxon>
        <taxon>Actinomycetota</taxon>
        <taxon>Actinomycetes</taxon>
        <taxon>Kineosporiales</taxon>
        <taxon>Kineosporiaceae</taxon>
        <taxon>Kineococcus</taxon>
    </lineage>
</organism>
<evidence type="ECO:0000313" key="4">
    <source>
        <dbReference type="Proteomes" id="UP001566476"/>
    </source>
</evidence>
<name>A0ABV4I1D7_9ACTN</name>
<sequence length="469" mass="49609">MPQPTSTTDPSPTPSPDPRPGRASGESVADRRVMAVVTALIVSITLLQRFGLPLGGVQLSVSVLVALAGLGYLLHHGDVVENRPATRVFVLAVAAAFLCAGIVLFRTGEGAITSLVYLPVIWVVFTFRLHPARHHLYERVLARFEAFMLVFAAVGILQTAGQALGVWSYRDFVLSAVPRTVLFTGYNTSYPIEYGNPIIKANGFVFLEPSIYAQFLAIALLAVLVRRAAWWRVVVLAIALVCTISGTGLLFAGFGVLLLMLRRGGRWTARIVVAVVVAIPIALATPFGSIIAERAGETSQTNSSGSLRFVQPYGQILQTWGDRPWSVLVGDGAGRADRLADEIFQATRLPINFSGLAKLVLEYGLPAAVLFGVFAALALVRRSPSPTLAGAGVFANAFLTGALLQPQVLYVLVPLSSLFIGYRYEAGRDARRDPAASGPASGGGESGQGAPVAVTVAPASPNGLTPPTP</sequence>
<dbReference type="Proteomes" id="UP001566476">
    <property type="component" value="Unassembled WGS sequence"/>
</dbReference>
<feature type="transmembrane region" description="Helical" evidence="2">
    <location>
        <begin position="363"/>
        <end position="380"/>
    </location>
</feature>
<evidence type="ECO:0000313" key="3">
    <source>
        <dbReference type="EMBL" id="MEZ0492487.1"/>
    </source>
</evidence>